<name>A0AA38R4Q2_9PEZI</name>
<sequence length="480" mass="53809">MLRSLVPSFVADAVWPEHRQTWKLHPTSYLDGLRGIASVVVFICHYTEENHPSLIPSYGLNPDHTPSSWIQVPFVRIIFSGRPMVHIFFVISGFVLSWKPVKAIHSRNLDRCFSILSSSAFRRPIRLFGPCVVSTFLIMLMVQCGWLYTPLPTLTEQFWAWKNAVFHSITWPWAWDYDLRPGYDVHLWTIPIEFAHSMLLFMVILVLSRVRQLVRQSACVLLMIYFLCCGRWAAFEFTAGLFLAECHLLLQSTHSKTWESSEAALSPNKPPLPGWSIAWTALHLIIVATAIFIGGWPNFGAEETPGIRSFLALTPEPFASMDPLAPQKFWFAVAAAFAVWSCGELRPVRRFLEGPVAQYCGRVSYAVYIVHGPVLEVLQGCVVGRPFVPSLREPGEPDFVAAGGPATGIRALVGGESPAQRTIAWLMGLFILAPAVIWAADVFWRVVDNPMVALGRKIEAVCLDDVDEYRPPRQGFTLAG</sequence>
<accession>A0AA38R4Q2</accession>
<comment type="caution">
    <text evidence="3">The sequence shown here is derived from an EMBL/GenBank/DDBJ whole genome shotgun (WGS) entry which is preliminary data.</text>
</comment>
<dbReference type="PANTHER" id="PTHR23028">
    <property type="entry name" value="ACETYLTRANSFERASE"/>
    <property type="match status" value="1"/>
</dbReference>
<dbReference type="EMBL" id="JANBVN010000186">
    <property type="protein sequence ID" value="KAJ9134226.1"/>
    <property type="molecule type" value="Genomic_DNA"/>
</dbReference>
<feature type="transmembrane region" description="Helical" evidence="1">
    <location>
        <begin position="277"/>
        <end position="299"/>
    </location>
</feature>
<dbReference type="PANTHER" id="PTHR23028:SF126">
    <property type="entry name" value="ACYLTRANSFERASE 3 DOMAIN-CONTAINING PROTEIN"/>
    <property type="match status" value="1"/>
</dbReference>
<feature type="transmembrane region" description="Helical" evidence="1">
    <location>
        <begin position="77"/>
        <end position="98"/>
    </location>
</feature>
<gene>
    <name evidence="3" type="ORF">NKR19_g8729</name>
</gene>
<protein>
    <submittedName>
        <fullName evidence="3">Hard surface induced protein</fullName>
    </submittedName>
</protein>
<keyword evidence="4" id="KW-1185">Reference proteome</keyword>
<reference evidence="3" key="1">
    <citation type="submission" date="2022-07" db="EMBL/GenBank/DDBJ databases">
        <title>Fungi with potential for degradation of polypropylene.</title>
        <authorList>
            <person name="Gostincar C."/>
        </authorList>
    </citation>
    <scope>NUCLEOTIDE SEQUENCE</scope>
    <source>
        <strain evidence="3">EXF-13287</strain>
    </source>
</reference>
<dbReference type="Pfam" id="PF01757">
    <property type="entry name" value="Acyl_transf_3"/>
    <property type="match status" value="1"/>
</dbReference>
<evidence type="ECO:0000313" key="3">
    <source>
        <dbReference type="EMBL" id="KAJ9134226.1"/>
    </source>
</evidence>
<dbReference type="Proteomes" id="UP001174691">
    <property type="component" value="Unassembled WGS sequence"/>
</dbReference>
<evidence type="ECO:0000259" key="2">
    <source>
        <dbReference type="Pfam" id="PF01757"/>
    </source>
</evidence>
<evidence type="ECO:0000313" key="4">
    <source>
        <dbReference type="Proteomes" id="UP001174691"/>
    </source>
</evidence>
<organism evidence="3 4">
    <name type="scientific">Coniochaeta hoffmannii</name>
    <dbReference type="NCBI Taxonomy" id="91930"/>
    <lineage>
        <taxon>Eukaryota</taxon>
        <taxon>Fungi</taxon>
        <taxon>Dikarya</taxon>
        <taxon>Ascomycota</taxon>
        <taxon>Pezizomycotina</taxon>
        <taxon>Sordariomycetes</taxon>
        <taxon>Sordariomycetidae</taxon>
        <taxon>Coniochaetales</taxon>
        <taxon>Coniochaetaceae</taxon>
        <taxon>Coniochaeta</taxon>
    </lineage>
</organism>
<keyword evidence="1" id="KW-0472">Membrane</keyword>
<dbReference type="InterPro" id="IPR050879">
    <property type="entry name" value="Acyltransferase_3"/>
</dbReference>
<feature type="transmembrane region" description="Helical" evidence="1">
    <location>
        <begin position="219"/>
        <end position="244"/>
    </location>
</feature>
<keyword evidence="1" id="KW-1133">Transmembrane helix</keyword>
<keyword evidence="1" id="KW-0812">Transmembrane</keyword>
<feature type="transmembrane region" description="Helical" evidence="1">
    <location>
        <begin position="185"/>
        <end position="207"/>
    </location>
</feature>
<dbReference type="AlphaFoldDB" id="A0AA38R4Q2"/>
<feature type="transmembrane region" description="Helical" evidence="1">
    <location>
        <begin position="423"/>
        <end position="444"/>
    </location>
</feature>
<feature type="domain" description="Acyltransferase 3" evidence="2">
    <location>
        <begin position="29"/>
        <end position="385"/>
    </location>
</feature>
<dbReference type="InterPro" id="IPR002656">
    <property type="entry name" value="Acyl_transf_3_dom"/>
</dbReference>
<dbReference type="GO" id="GO:0016747">
    <property type="term" value="F:acyltransferase activity, transferring groups other than amino-acyl groups"/>
    <property type="evidence" value="ECO:0007669"/>
    <property type="project" value="InterPro"/>
</dbReference>
<feature type="transmembrane region" description="Helical" evidence="1">
    <location>
        <begin position="127"/>
        <end position="148"/>
    </location>
</feature>
<proteinExistence type="predicted"/>
<evidence type="ECO:0000256" key="1">
    <source>
        <dbReference type="SAM" id="Phobius"/>
    </source>
</evidence>